<reference evidence="1" key="1">
    <citation type="submission" date="2020-05" db="EMBL/GenBank/DDBJ databases">
        <authorList>
            <person name="Chiriac C."/>
            <person name="Salcher M."/>
            <person name="Ghai R."/>
            <person name="Kavagutti S V."/>
        </authorList>
    </citation>
    <scope>NUCLEOTIDE SEQUENCE</scope>
</reference>
<name>A0A6J5T9N7_9CAUD</name>
<organism evidence="1">
    <name type="scientific">uncultured Caudovirales phage</name>
    <dbReference type="NCBI Taxonomy" id="2100421"/>
    <lineage>
        <taxon>Viruses</taxon>
        <taxon>Duplodnaviria</taxon>
        <taxon>Heunggongvirae</taxon>
        <taxon>Uroviricota</taxon>
        <taxon>Caudoviricetes</taxon>
        <taxon>Peduoviridae</taxon>
        <taxon>Maltschvirus</taxon>
        <taxon>Maltschvirus maltsch</taxon>
    </lineage>
</organism>
<proteinExistence type="predicted"/>
<protein>
    <submittedName>
        <fullName evidence="1">Uncharacterized protein</fullName>
    </submittedName>
</protein>
<dbReference type="EMBL" id="LR797823">
    <property type="protein sequence ID" value="CAB4241281.1"/>
    <property type="molecule type" value="Genomic_DNA"/>
</dbReference>
<evidence type="ECO:0000313" key="1">
    <source>
        <dbReference type="EMBL" id="CAB4241281.1"/>
    </source>
</evidence>
<gene>
    <name evidence="1" type="ORF">UFOVP67_34</name>
</gene>
<accession>A0A6J5T9N7</accession>
<sequence>MKTDTYMIVNNQTSAVMATCQDYSLARAICDATPDTHLVTIETGNVQEFAATFGVE</sequence>